<evidence type="ECO:0000259" key="3">
    <source>
        <dbReference type="Pfam" id="PF13472"/>
    </source>
</evidence>
<feature type="transmembrane region" description="Helical" evidence="2">
    <location>
        <begin position="14"/>
        <end position="36"/>
    </location>
</feature>
<reference evidence="4" key="1">
    <citation type="submission" date="2022-07" db="EMBL/GenBank/DDBJ databases">
        <title>Enhanced cultured diversity of the mouse gut microbiota enables custom-made synthetic communities.</title>
        <authorList>
            <person name="Afrizal A."/>
        </authorList>
    </citation>
    <scope>NUCLEOTIDE SEQUENCE</scope>
    <source>
        <strain evidence="4">DSM 29482</strain>
    </source>
</reference>
<dbReference type="InterPro" id="IPR013830">
    <property type="entry name" value="SGNH_hydro"/>
</dbReference>
<keyword evidence="2" id="KW-1133">Transmembrane helix</keyword>
<dbReference type="Pfam" id="PF13472">
    <property type="entry name" value="Lipase_GDSL_2"/>
    <property type="match status" value="1"/>
</dbReference>
<evidence type="ECO:0000256" key="1">
    <source>
        <dbReference type="SAM" id="MobiDB-lite"/>
    </source>
</evidence>
<dbReference type="AlphaFoldDB" id="A0A9X2MKR6"/>
<dbReference type="EMBL" id="JANJZL010000015">
    <property type="protein sequence ID" value="MCR2045296.1"/>
    <property type="molecule type" value="Genomic_DNA"/>
</dbReference>
<sequence>MARKRVKIVNKKRFIFSLILIVGFIFILSITVKGVINKRKIVSDKESSSFIAEESKDKLSKKLKEDEGKKDEKNPEQNLNIEDKTFIVKEEEKENKKDKNQDYKEIFKDSLFIGDSITDSLSGYEIINDRNIIAKLGLTASKAKNEIGNVEDRNFSNIYILFGMNDILTGIDTQKFVQDYIDLINIIRKKLPNANIYVQSILPVSSNVQNKKPLLTNLRIEEFNNGLIRMCKDENINYINLRPLLEGKEDLREPDGIHPKYAFYGQWLNYLVNSK</sequence>
<keyword evidence="2" id="KW-0472">Membrane</keyword>
<gene>
    <name evidence="4" type="ORF">NSA23_14425</name>
</gene>
<proteinExistence type="predicted"/>
<evidence type="ECO:0000313" key="4">
    <source>
        <dbReference type="EMBL" id="MCR2045296.1"/>
    </source>
</evidence>
<name>A0A9X2MKR6_9FIRM</name>
<keyword evidence="5" id="KW-1185">Reference proteome</keyword>
<dbReference type="OrthoDB" id="1652311at2"/>
<protein>
    <submittedName>
        <fullName evidence="4">GDSL-type esterase/lipase family protein</fullName>
    </submittedName>
</protein>
<keyword evidence="2" id="KW-0812">Transmembrane</keyword>
<feature type="domain" description="SGNH hydrolase-type esterase" evidence="3">
    <location>
        <begin position="156"/>
        <end position="262"/>
    </location>
</feature>
<dbReference type="Proteomes" id="UP001142078">
    <property type="component" value="Unassembled WGS sequence"/>
</dbReference>
<dbReference type="Gene3D" id="3.40.50.1110">
    <property type="entry name" value="SGNH hydrolase"/>
    <property type="match status" value="1"/>
</dbReference>
<evidence type="ECO:0000256" key="2">
    <source>
        <dbReference type="SAM" id="Phobius"/>
    </source>
</evidence>
<dbReference type="InterPro" id="IPR036514">
    <property type="entry name" value="SGNH_hydro_sf"/>
</dbReference>
<evidence type="ECO:0000313" key="5">
    <source>
        <dbReference type="Proteomes" id="UP001142078"/>
    </source>
</evidence>
<dbReference type="RefSeq" id="WP_050069889.1">
    <property type="nucleotide sequence ID" value="NZ_CABKTM010000074.1"/>
</dbReference>
<accession>A0A9X2MKR6</accession>
<feature type="region of interest" description="Disordered" evidence="1">
    <location>
        <begin position="54"/>
        <end position="76"/>
    </location>
</feature>
<comment type="caution">
    <text evidence="4">The sequence shown here is derived from an EMBL/GenBank/DDBJ whole genome shotgun (WGS) entry which is preliminary data.</text>
</comment>
<organism evidence="4 5">
    <name type="scientific">Anaerosalibacter massiliensis</name>
    <dbReference type="NCBI Taxonomy" id="1347392"/>
    <lineage>
        <taxon>Bacteria</taxon>
        <taxon>Bacillati</taxon>
        <taxon>Bacillota</taxon>
        <taxon>Tissierellia</taxon>
        <taxon>Tissierellales</taxon>
        <taxon>Sporanaerobacteraceae</taxon>
        <taxon>Anaerosalibacter</taxon>
    </lineage>
</organism>
<dbReference type="SUPFAM" id="SSF52266">
    <property type="entry name" value="SGNH hydrolase"/>
    <property type="match status" value="1"/>
</dbReference>